<dbReference type="PANTHER" id="PTHR33254:SF4">
    <property type="entry name" value="4-HYDROXY-4-METHYL-2-OXOGLUTARATE ALDOLASE 3-RELATED"/>
    <property type="match status" value="1"/>
</dbReference>
<feature type="binding site" evidence="5">
    <location>
        <position position="132"/>
    </location>
    <ligand>
        <name>Mg(2+)</name>
        <dbReference type="ChEBI" id="CHEBI:18420"/>
    </ligand>
</feature>
<keyword evidence="5" id="KW-0479">Metal-binding</keyword>
<comment type="cofactor">
    <cofactor evidence="1">
        <name>a divalent metal cation</name>
        <dbReference type="ChEBI" id="CHEBI:60240"/>
    </cofactor>
</comment>
<dbReference type="RefSeq" id="WP_003589838.1">
    <property type="nucleotide sequence ID" value="NZ_JH719381.1"/>
</dbReference>
<protein>
    <recommendedName>
        <fullName evidence="2">Putative 4-hydroxy-4-methyl-2-oxoglutarate aldolase</fullName>
    </recommendedName>
    <alternativeName>
        <fullName evidence="3">Regulator of ribonuclease activity homolog</fullName>
    </alternativeName>
    <alternativeName>
        <fullName evidence="4">RraA-like protein</fullName>
    </alternativeName>
</protein>
<keyword evidence="6" id="KW-0808">Transferase</keyword>
<dbReference type="InterPro" id="IPR005493">
    <property type="entry name" value="RraA/RraA-like"/>
</dbReference>
<keyword evidence="6" id="KW-0489">Methyltransferase</keyword>
<dbReference type="OrthoDB" id="9812532at2"/>
<keyword evidence="5" id="KW-0460">Magnesium</keyword>
<dbReference type="HOGENOM" id="CLU_072626_3_0_5"/>
<evidence type="ECO:0000313" key="6">
    <source>
        <dbReference type="EMBL" id="EJB05190.1"/>
    </source>
</evidence>
<dbReference type="GO" id="GO:0046872">
    <property type="term" value="F:metal ion binding"/>
    <property type="evidence" value="ECO:0007669"/>
    <property type="project" value="UniProtKB-KW"/>
</dbReference>
<name>J0H526_RHILT</name>
<reference evidence="6 7" key="1">
    <citation type="submission" date="2012-02" db="EMBL/GenBank/DDBJ databases">
        <title>Improved High-Quality Draft Sequence of Rhizobium leguminosarum bv. trifolii WSM597.</title>
        <authorList>
            <consortium name="US DOE Joint Genome Institute"/>
            <person name="Lucas S."/>
            <person name="Han J."/>
            <person name="Lapidus A."/>
            <person name="Cheng J.-F."/>
            <person name="Goodwin L."/>
            <person name="Pitluck S."/>
            <person name="Peters L."/>
            <person name="Ovchinnikova G."/>
            <person name="Held B."/>
            <person name="Detter J.C."/>
            <person name="Han C."/>
            <person name="Tapia R."/>
            <person name="Land M."/>
            <person name="Hauser L."/>
            <person name="Kyrpides N."/>
            <person name="Ivanova N."/>
            <person name="Pagani I."/>
            <person name="Brau L."/>
            <person name="Yates R."/>
            <person name="O'Hara G."/>
            <person name="Rui T."/>
            <person name="Howieson J."/>
            <person name="Reeve W."/>
            <person name="Woyke T."/>
        </authorList>
    </citation>
    <scope>NUCLEOTIDE SEQUENCE [LARGE SCALE GENOMIC DNA]</scope>
    <source>
        <strain evidence="6 7">WSM597</strain>
    </source>
</reference>
<sequence length="248" mass="27336">MTHTPDIPRSSKELIDALKEIGAATVAGTLGHMGFRNPHMVGPVSQNPGKSIVGPALTLQFMPQRPDLFTEGEYADPETQLHRHVLYQVQEGDVVVVDARGDMSSGVFGDMMSTYFKGRGGAGIVIDGCMRDRPNVEKLDLPLWLRGWTPNYHVQTGIYPNAVNVPIACGGVTVIPGDIIVADDDGVVMLPVAMAAKVIEESQKHHDWEEFSRVKLMGGGSLQRYYPLHDDAREEYEEWRKTNRLGTP</sequence>
<dbReference type="AlphaFoldDB" id="J0H526"/>
<organism evidence="6 7">
    <name type="scientific">Rhizobium leguminosarum bv. trifolii WSM597</name>
    <dbReference type="NCBI Taxonomy" id="754764"/>
    <lineage>
        <taxon>Bacteria</taxon>
        <taxon>Pseudomonadati</taxon>
        <taxon>Pseudomonadota</taxon>
        <taxon>Alphaproteobacteria</taxon>
        <taxon>Hyphomicrobiales</taxon>
        <taxon>Rhizobiaceae</taxon>
        <taxon>Rhizobium/Agrobacterium group</taxon>
        <taxon>Rhizobium</taxon>
    </lineage>
</organism>
<dbReference type="Proteomes" id="UP000005092">
    <property type="component" value="Unassembled WGS sequence"/>
</dbReference>
<evidence type="ECO:0000256" key="4">
    <source>
        <dbReference type="ARBA" id="ARBA00030169"/>
    </source>
</evidence>
<feature type="binding site" evidence="5">
    <location>
        <begin position="109"/>
        <end position="112"/>
    </location>
    <ligand>
        <name>substrate</name>
    </ligand>
</feature>
<evidence type="ECO:0000313" key="7">
    <source>
        <dbReference type="Proteomes" id="UP000005092"/>
    </source>
</evidence>
<feature type="binding site" evidence="5">
    <location>
        <position position="131"/>
    </location>
    <ligand>
        <name>substrate</name>
    </ligand>
</feature>
<dbReference type="Pfam" id="PF03737">
    <property type="entry name" value="RraA-like"/>
    <property type="match status" value="1"/>
</dbReference>
<evidence type="ECO:0000256" key="1">
    <source>
        <dbReference type="ARBA" id="ARBA00001968"/>
    </source>
</evidence>
<dbReference type="Gene3D" id="3.50.30.40">
    <property type="entry name" value="Ribonuclease E inhibitor RraA/RraA-like"/>
    <property type="match status" value="1"/>
</dbReference>
<dbReference type="NCBIfam" id="NF006093">
    <property type="entry name" value="PRK08245.1"/>
    <property type="match status" value="1"/>
</dbReference>
<dbReference type="EMBL" id="JH719381">
    <property type="protein sequence ID" value="EJB05190.1"/>
    <property type="molecule type" value="Genomic_DNA"/>
</dbReference>
<comment type="cofactor">
    <cofactor evidence="5">
        <name>Mg(2+)</name>
        <dbReference type="ChEBI" id="CHEBI:18420"/>
    </cofactor>
</comment>
<dbReference type="SUPFAM" id="SSF89562">
    <property type="entry name" value="RraA-like"/>
    <property type="match status" value="1"/>
</dbReference>
<evidence type="ECO:0000256" key="3">
    <source>
        <dbReference type="ARBA" id="ARBA00029596"/>
    </source>
</evidence>
<dbReference type="PANTHER" id="PTHR33254">
    <property type="entry name" value="4-HYDROXY-4-METHYL-2-OXOGLUTARATE ALDOLASE 3-RELATED"/>
    <property type="match status" value="1"/>
</dbReference>
<proteinExistence type="predicted"/>
<gene>
    <name evidence="6" type="ORF">Rleg9DRAFT_4059</name>
</gene>
<evidence type="ECO:0000256" key="5">
    <source>
        <dbReference type="PIRSR" id="PIRSR605493-1"/>
    </source>
</evidence>
<evidence type="ECO:0000256" key="2">
    <source>
        <dbReference type="ARBA" id="ARBA00016549"/>
    </source>
</evidence>
<dbReference type="CDD" id="cd16841">
    <property type="entry name" value="RraA_family"/>
    <property type="match status" value="1"/>
</dbReference>
<dbReference type="InterPro" id="IPR036704">
    <property type="entry name" value="RraA/RraA-like_sf"/>
</dbReference>
<accession>J0H526</accession>
<dbReference type="GO" id="GO:0032259">
    <property type="term" value="P:methylation"/>
    <property type="evidence" value="ECO:0007669"/>
    <property type="project" value="UniProtKB-KW"/>
</dbReference>
<dbReference type="GO" id="GO:0008168">
    <property type="term" value="F:methyltransferase activity"/>
    <property type="evidence" value="ECO:0007669"/>
    <property type="project" value="UniProtKB-KW"/>
</dbReference>